<dbReference type="EMBL" id="BPLR01010332">
    <property type="protein sequence ID" value="GIY38615.1"/>
    <property type="molecule type" value="Genomic_DNA"/>
</dbReference>
<evidence type="ECO:0000256" key="1">
    <source>
        <dbReference type="ARBA" id="ARBA00023157"/>
    </source>
</evidence>
<evidence type="ECO:0000256" key="2">
    <source>
        <dbReference type="PROSITE-ProRule" id="PRU00090"/>
    </source>
</evidence>
<dbReference type="Proteomes" id="UP001054945">
    <property type="component" value="Unassembled WGS sequence"/>
</dbReference>
<evidence type="ECO:0000313" key="4">
    <source>
        <dbReference type="EMBL" id="GIY38615.1"/>
    </source>
</evidence>
<dbReference type="Gene3D" id="1.10.2000.10">
    <property type="entry name" value="Frizzled cysteine-rich domain"/>
    <property type="match status" value="1"/>
</dbReference>
<protein>
    <submittedName>
        <fullName evidence="4">Inactive tyrosine-protein kinase transmembrane receptor ROR1</fullName>
    </submittedName>
</protein>
<keyword evidence="4" id="KW-0808">Transferase</keyword>
<sequence>MRASLRKLRYAYISVVLKRQFCGLPKNDVSRYCRSSNRGDLGFCQHYRGVACSQLIGNRTVYVKASMTLNQMEEKLAAILTIMATGKEMSPECHKYAVPFFCYVMFSPCDDTIPYPVPRHVPRRL</sequence>
<name>A0AAV4T1H5_CAEEX</name>
<keyword evidence="4" id="KW-0472">Membrane</keyword>
<comment type="caution">
    <text evidence="2">Lacks conserved residue(s) required for the propagation of feature annotation.</text>
</comment>
<evidence type="ECO:0000313" key="5">
    <source>
        <dbReference type="Proteomes" id="UP001054945"/>
    </source>
</evidence>
<comment type="caution">
    <text evidence="4">The sequence shown here is derived from an EMBL/GenBank/DDBJ whole genome shotgun (WGS) entry which is preliminary data.</text>
</comment>
<accession>A0AAV4T1H5</accession>
<dbReference type="InterPro" id="IPR020067">
    <property type="entry name" value="Frizzled_dom"/>
</dbReference>
<feature type="domain" description="FZ" evidence="3">
    <location>
        <begin position="39"/>
        <end position="118"/>
    </location>
</feature>
<dbReference type="InterPro" id="IPR036790">
    <property type="entry name" value="Frizzled_dom_sf"/>
</dbReference>
<organism evidence="4 5">
    <name type="scientific">Caerostris extrusa</name>
    <name type="common">Bark spider</name>
    <name type="synonym">Caerostris bankana</name>
    <dbReference type="NCBI Taxonomy" id="172846"/>
    <lineage>
        <taxon>Eukaryota</taxon>
        <taxon>Metazoa</taxon>
        <taxon>Ecdysozoa</taxon>
        <taxon>Arthropoda</taxon>
        <taxon>Chelicerata</taxon>
        <taxon>Arachnida</taxon>
        <taxon>Araneae</taxon>
        <taxon>Araneomorphae</taxon>
        <taxon>Entelegynae</taxon>
        <taxon>Araneoidea</taxon>
        <taxon>Araneidae</taxon>
        <taxon>Caerostris</taxon>
    </lineage>
</organism>
<gene>
    <name evidence="4" type="primary">ROR1</name>
    <name evidence="4" type="ORF">CEXT_449241</name>
</gene>
<keyword evidence="4" id="KW-0418">Kinase</keyword>
<keyword evidence="4" id="KW-0812">Transmembrane</keyword>
<reference evidence="4 5" key="1">
    <citation type="submission" date="2021-06" db="EMBL/GenBank/DDBJ databases">
        <title>Caerostris extrusa draft genome.</title>
        <authorList>
            <person name="Kono N."/>
            <person name="Arakawa K."/>
        </authorList>
    </citation>
    <scope>NUCLEOTIDE SEQUENCE [LARGE SCALE GENOMIC DNA]</scope>
</reference>
<keyword evidence="4" id="KW-0675">Receptor</keyword>
<evidence type="ECO:0000259" key="3">
    <source>
        <dbReference type="PROSITE" id="PS50038"/>
    </source>
</evidence>
<keyword evidence="1" id="KW-1015">Disulfide bond</keyword>
<proteinExistence type="predicted"/>
<keyword evidence="5" id="KW-1185">Reference proteome</keyword>
<dbReference type="PROSITE" id="PS50038">
    <property type="entry name" value="FZ"/>
    <property type="match status" value="1"/>
</dbReference>
<dbReference type="SUPFAM" id="SSF63501">
    <property type="entry name" value="Frizzled cysteine-rich domain"/>
    <property type="match status" value="1"/>
</dbReference>
<dbReference type="AlphaFoldDB" id="A0AAV4T1H5"/>
<dbReference type="GO" id="GO:0016301">
    <property type="term" value="F:kinase activity"/>
    <property type="evidence" value="ECO:0007669"/>
    <property type="project" value="UniProtKB-KW"/>
</dbReference>